<accession>A0A1I9YCN4</accession>
<dbReference type="AlphaFoldDB" id="A0A1I9YCN4"/>
<dbReference type="EMBL" id="CP017561">
    <property type="protein sequence ID" value="APA84067.1"/>
    <property type="molecule type" value="Genomic_DNA"/>
</dbReference>
<evidence type="ECO:0000313" key="2">
    <source>
        <dbReference type="EMBL" id="APA84067.1"/>
    </source>
</evidence>
<dbReference type="KEGG" id="pspw:BJG93_00605"/>
<dbReference type="PANTHER" id="PTHR37291">
    <property type="entry name" value="5-METHYLCYTOSINE-SPECIFIC RESTRICTION ENZYME B"/>
    <property type="match status" value="1"/>
</dbReference>
<dbReference type="STRING" id="754502.BJG93_00605"/>
<keyword evidence="3" id="KW-1185">Reference proteome</keyword>
<evidence type="ECO:0000259" key="1">
    <source>
        <dbReference type="SMART" id="SM00382"/>
    </source>
</evidence>
<dbReference type="InterPro" id="IPR027417">
    <property type="entry name" value="P-loop_NTPase"/>
</dbReference>
<dbReference type="REBASE" id="166316">
    <property type="entry name" value="Psp5005McrBCP"/>
</dbReference>
<dbReference type="Proteomes" id="UP000179860">
    <property type="component" value="Chromosome 1"/>
</dbReference>
<reference evidence="2" key="2">
    <citation type="submission" date="2021-06" db="EMBL/GenBank/DDBJ databases">
        <authorList>
            <person name="Rogers T.H."/>
            <person name="Ramsay J.P."/>
            <person name="Wang P."/>
            <person name="Terpolilli J."/>
        </authorList>
    </citation>
    <scope>NUCLEOTIDE SEQUENCE</scope>
    <source>
        <strain evidence="2">WSM5005</strain>
    </source>
</reference>
<protein>
    <submittedName>
        <fullName evidence="2">AAA family ATPase</fullName>
    </submittedName>
</protein>
<feature type="domain" description="AAA+ ATPase" evidence="1">
    <location>
        <begin position="336"/>
        <end position="700"/>
    </location>
</feature>
<dbReference type="GO" id="GO:0005524">
    <property type="term" value="F:ATP binding"/>
    <property type="evidence" value="ECO:0007669"/>
    <property type="project" value="InterPro"/>
</dbReference>
<dbReference type="Pfam" id="PF07728">
    <property type="entry name" value="AAA_5"/>
    <property type="match status" value="1"/>
</dbReference>
<dbReference type="SUPFAM" id="SSF52540">
    <property type="entry name" value="P-loop containing nucleoside triphosphate hydrolases"/>
    <property type="match status" value="1"/>
</dbReference>
<dbReference type="RefSeq" id="WP_051374431.1">
    <property type="nucleotide sequence ID" value="NZ_CP017561.2"/>
</dbReference>
<dbReference type="InterPro" id="IPR003593">
    <property type="entry name" value="AAA+_ATPase"/>
</dbReference>
<name>A0A1I9YCN4_9BURK</name>
<reference evidence="2" key="1">
    <citation type="submission" date="2016-09" db="EMBL/GenBank/DDBJ databases">
        <title>The Complete Genome of Burkholderia sprentiae wsm5005.</title>
        <authorList>
            <person name="De Meyer S."/>
            <person name="Wang P."/>
            <person name="Terpolilli J."/>
        </authorList>
    </citation>
    <scope>NUCLEOTIDE SEQUENCE [LARGE SCALE GENOMIC DNA]</scope>
    <source>
        <strain evidence="2">WSM5005</strain>
    </source>
</reference>
<dbReference type="PANTHER" id="PTHR37291:SF1">
    <property type="entry name" value="TYPE IV METHYL-DIRECTED RESTRICTION ENZYME ECOKMCRB SUBUNIT"/>
    <property type="match status" value="1"/>
</dbReference>
<organism evidence="2 3">
    <name type="scientific">Paraburkholderia sprentiae WSM5005</name>
    <dbReference type="NCBI Taxonomy" id="754502"/>
    <lineage>
        <taxon>Bacteria</taxon>
        <taxon>Pseudomonadati</taxon>
        <taxon>Pseudomonadota</taxon>
        <taxon>Betaproteobacteria</taxon>
        <taxon>Burkholderiales</taxon>
        <taxon>Burkholderiaceae</taxon>
        <taxon>Paraburkholderia</taxon>
    </lineage>
</organism>
<dbReference type="InterPro" id="IPR052934">
    <property type="entry name" value="Methyl-DNA_Rec/Restrict_Enz"/>
</dbReference>
<dbReference type="OrthoDB" id="9781481at2"/>
<sequence>MKQNVNDANAVWEAFLARWPLERLYSLTLEEYSRVKGEKAEADSFTYWIDTKTDGLGSIGRGSSFKFGIYHRSDNEEKIQAKGRIYGDEYGWRERYGKTPVEAFKKVHDEVVKVAKAARAGQLDVVEDALLAPAFKWKIAFLYQDRKNPTIVPIFKIEVLRALADEKDKKYPDLYLRLLQERDNEDLVSYGQKLWRKALGERLKTEDALMFLKERFSLIKEPVQYMAGFKTEAGRQLGLVLRGATVSIFMEPGNWDALAPGASVRESYAKNQPRISSLKANAPKLWVEFPAQKIDVPSMAVLSLLCDAYDSDASDMGISEEQTMSEMKASAVNSYPSPNKILYGPPGTGKTYSTAKLAVEICDGHADMAREDLMARYEELRRDGRVCFVTFHQSYGYEDFVEGLRPELRDGQVSYRVRPGVFREICDAARLNTLIKPGLSGKPLKDRAVYKMSLGVAGTTEGQEVFQECIEKGYVLLGWGENVDFSECGTDEAIRKKITDDRPDIDRPESQARYIRVFKSELQIGDIIVVSQGNRSFRAIGEVTGNYEFLEAPVAGSFHQMRPVRWLAVLDANRAVDEIYDRNFVQSSLYRLDEDGLKLHVLDELLRRHKSVAQPYVLVVDEINRANLSKVFGELITLLEPDKREGSPNCLTVKLPYSGDEFRVPANLYVVGTMNTADRSIALLDTALRRRFEFEELQPDYAALSSERVEGVVDLRALLRAMNERIEYLYDRDHTIGHAYFVTVKTLADLERVFRRKVIPLLQEYFYEDWSKVRLVLNDEGEFITSNTEVPKGLERLADGHDVKPRYGVKAEAFSADAYLNIYQ</sequence>
<evidence type="ECO:0000313" key="3">
    <source>
        <dbReference type="Proteomes" id="UP000179860"/>
    </source>
</evidence>
<dbReference type="InterPro" id="IPR011704">
    <property type="entry name" value="ATPase_dyneun-rel_AAA"/>
</dbReference>
<dbReference type="GO" id="GO:0016887">
    <property type="term" value="F:ATP hydrolysis activity"/>
    <property type="evidence" value="ECO:0007669"/>
    <property type="project" value="InterPro"/>
</dbReference>
<dbReference type="Gene3D" id="3.40.50.300">
    <property type="entry name" value="P-loop containing nucleotide triphosphate hydrolases"/>
    <property type="match status" value="2"/>
</dbReference>
<gene>
    <name evidence="2" type="ORF">BJG93_00605</name>
</gene>
<dbReference type="SMART" id="SM00382">
    <property type="entry name" value="AAA"/>
    <property type="match status" value="1"/>
</dbReference>
<proteinExistence type="predicted"/>